<reference evidence="1" key="2">
    <citation type="journal article" date="2016" name="Fungal Biol.">
        <title>Ochratoxin A production by Penicillium thymicola.</title>
        <authorList>
            <person name="Nguyen H.D.T."/>
            <person name="McMullin D.R."/>
            <person name="Ponomareva E."/>
            <person name="Riley R."/>
            <person name="Pomraning K.R."/>
            <person name="Baker S.E."/>
            <person name="Seifert K.A."/>
        </authorList>
    </citation>
    <scope>NUCLEOTIDE SEQUENCE</scope>
    <source>
        <strain evidence="1">DAOM 180753</strain>
    </source>
</reference>
<gene>
    <name evidence="1" type="ORF">VN97_g2125</name>
</gene>
<dbReference type="EMBL" id="LACB01000040">
    <property type="protein sequence ID" value="KAJ9491103.1"/>
    <property type="molecule type" value="Genomic_DNA"/>
</dbReference>
<dbReference type="AlphaFoldDB" id="A0AAI9TQR1"/>
<evidence type="ECO:0000313" key="2">
    <source>
        <dbReference type="Proteomes" id="UP001227192"/>
    </source>
</evidence>
<keyword evidence="2" id="KW-1185">Reference proteome</keyword>
<protein>
    <submittedName>
        <fullName evidence="1">Uncharacterized protein</fullName>
    </submittedName>
</protein>
<comment type="caution">
    <text evidence="1">The sequence shown here is derived from an EMBL/GenBank/DDBJ whole genome shotgun (WGS) entry which is preliminary data.</text>
</comment>
<dbReference type="Proteomes" id="UP001227192">
    <property type="component" value="Unassembled WGS sequence"/>
</dbReference>
<accession>A0AAI9TQR1</accession>
<organism evidence="1 2">
    <name type="scientific">Penicillium thymicola</name>
    <dbReference type="NCBI Taxonomy" id="293382"/>
    <lineage>
        <taxon>Eukaryota</taxon>
        <taxon>Fungi</taxon>
        <taxon>Dikarya</taxon>
        <taxon>Ascomycota</taxon>
        <taxon>Pezizomycotina</taxon>
        <taxon>Eurotiomycetes</taxon>
        <taxon>Eurotiomycetidae</taxon>
        <taxon>Eurotiales</taxon>
        <taxon>Aspergillaceae</taxon>
        <taxon>Penicillium</taxon>
    </lineage>
</organism>
<reference evidence="1" key="1">
    <citation type="submission" date="2015-06" db="EMBL/GenBank/DDBJ databases">
        <authorList>
            <person name="Nguyen H."/>
        </authorList>
    </citation>
    <scope>NUCLEOTIDE SEQUENCE</scope>
    <source>
        <strain evidence="1">DAOM 180753</strain>
    </source>
</reference>
<proteinExistence type="predicted"/>
<evidence type="ECO:0000313" key="1">
    <source>
        <dbReference type="EMBL" id="KAJ9491103.1"/>
    </source>
</evidence>
<name>A0AAI9TQR1_PENTH</name>
<sequence>MPDAVLLAPGKIRIQTISTSPFLLPPRLLLLLHFSSQPSSIRSYHLRVPALYTSAVFSLPSRLKRFFSNHSLRIYLLYHSPYL</sequence>